<dbReference type="InterPro" id="IPR036047">
    <property type="entry name" value="F-box-like_dom_sf"/>
</dbReference>
<dbReference type="PANTHER" id="PTHR38926:SF72">
    <property type="entry name" value="IM:7136021-RELATED"/>
    <property type="match status" value="1"/>
</dbReference>
<keyword evidence="2" id="KW-1185">Reference proteome</keyword>
<accession>A0A9P6G2K8</accession>
<dbReference type="SUPFAM" id="SSF81383">
    <property type="entry name" value="F-box domain"/>
    <property type="match status" value="1"/>
</dbReference>
<sequence length="489" mass="56476">MELALSLPEIRECICRFLSHRDRKSCALVSRAWSETMTPWIWLSAKLGQRVPPRVLAVTRKYGAIVRTLHLVEHKYPLDINEWFKNLQALHSMCGIYQANVIECIADLIHRNQSSLLRIHADYLDDENSLVFMATLNCPSLRHLQCTHVTIQERAVMESFVKTCTRLTTLKLDRVRFLEETHLMFQGQTFPSLEQIHLENINDPYLHFLGECPNLKALTIFQFEYISAKDFLEEVITHCRKLCVLDVGGYGFYRPDEFEELALALPPMKYLQGVVGSWSQAIANSITSRHFGSLQAIEIIYGQENSSKFIQSILSSCPNLRFLIGVTINAEDAASGSPWVCYRLEYLQVQFVLPYTEHNLHTAICDRISTLKELRFLNLYSDSFFGQFQAFPLRLGEGLERLASLKKLEHFGVGLLQEEWETEEIEWMDQAWPNLESIRARYHEQDEIYTRMGSGVGSLGRSLMPRISKQGYLRRTYSKFSETIPVLNM</sequence>
<dbReference type="PANTHER" id="PTHR38926">
    <property type="entry name" value="F-BOX DOMAIN CONTAINING PROTEIN, EXPRESSED"/>
    <property type="match status" value="1"/>
</dbReference>
<dbReference type="SUPFAM" id="SSF52047">
    <property type="entry name" value="RNI-like"/>
    <property type="match status" value="1"/>
</dbReference>
<gene>
    <name evidence="1" type="ORF">BGW38_003591</name>
</gene>
<dbReference type="Proteomes" id="UP000780801">
    <property type="component" value="Unassembled WGS sequence"/>
</dbReference>
<organism evidence="1 2">
    <name type="scientific">Lunasporangiospora selenospora</name>
    <dbReference type="NCBI Taxonomy" id="979761"/>
    <lineage>
        <taxon>Eukaryota</taxon>
        <taxon>Fungi</taxon>
        <taxon>Fungi incertae sedis</taxon>
        <taxon>Mucoromycota</taxon>
        <taxon>Mortierellomycotina</taxon>
        <taxon>Mortierellomycetes</taxon>
        <taxon>Mortierellales</taxon>
        <taxon>Mortierellaceae</taxon>
        <taxon>Lunasporangiospora</taxon>
    </lineage>
</organism>
<dbReference type="AlphaFoldDB" id="A0A9P6G2K8"/>
<reference evidence="1" key="1">
    <citation type="journal article" date="2020" name="Fungal Divers.">
        <title>Resolving the Mortierellaceae phylogeny through synthesis of multi-gene phylogenetics and phylogenomics.</title>
        <authorList>
            <person name="Vandepol N."/>
            <person name="Liber J."/>
            <person name="Desiro A."/>
            <person name="Na H."/>
            <person name="Kennedy M."/>
            <person name="Barry K."/>
            <person name="Grigoriev I.V."/>
            <person name="Miller A.N."/>
            <person name="O'Donnell K."/>
            <person name="Stajich J.E."/>
            <person name="Bonito G."/>
        </authorList>
    </citation>
    <scope>NUCLEOTIDE SEQUENCE</scope>
    <source>
        <strain evidence="1">KOD1015</strain>
    </source>
</reference>
<name>A0A9P6G2K8_9FUNG</name>
<dbReference type="InterPro" id="IPR032675">
    <property type="entry name" value="LRR_dom_sf"/>
</dbReference>
<dbReference type="CDD" id="cd09917">
    <property type="entry name" value="F-box_SF"/>
    <property type="match status" value="1"/>
</dbReference>
<dbReference type="Gene3D" id="1.20.1280.50">
    <property type="match status" value="1"/>
</dbReference>
<dbReference type="OrthoDB" id="2354556at2759"/>
<protein>
    <recommendedName>
        <fullName evidence="3">F-box domain-containing protein</fullName>
    </recommendedName>
</protein>
<evidence type="ECO:0000313" key="1">
    <source>
        <dbReference type="EMBL" id="KAF9585171.1"/>
    </source>
</evidence>
<proteinExistence type="predicted"/>
<dbReference type="Gene3D" id="3.80.10.10">
    <property type="entry name" value="Ribonuclease Inhibitor"/>
    <property type="match status" value="1"/>
</dbReference>
<comment type="caution">
    <text evidence="1">The sequence shown here is derived from an EMBL/GenBank/DDBJ whole genome shotgun (WGS) entry which is preliminary data.</text>
</comment>
<evidence type="ECO:0000313" key="2">
    <source>
        <dbReference type="Proteomes" id="UP000780801"/>
    </source>
</evidence>
<evidence type="ECO:0008006" key="3">
    <source>
        <dbReference type="Google" id="ProtNLM"/>
    </source>
</evidence>
<dbReference type="EMBL" id="JAABOA010000238">
    <property type="protein sequence ID" value="KAF9585171.1"/>
    <property type="molecule type" value="Genomic_DNA"/>
</dbReference>